<dbReference type="Gene3D" id="1.10.10.10">
    <property type="entry name" value="Winged helix-like DNA-binding domain superfamily/Winged helix DNA-binding domain"/>
    <property type="match status" value="1"/>
</dbReference>
<dbReference type="GO" id="GO:0003700">
    <property type="term" value="F:DNA-binding transcription factor activity"/>
    <property type="evidence" value="ECO:0007669"/>
    <property type="project" value="InterPro"/>
</dbReference>
<dbReference type="InterPro" id="IPR050389">
    <property type="entry name" value="LysR-type_TF"/>
</dbReference>
<evidence type="ECO:0000256" key="1">
    <source>
        <dbReference type="ARBA" id="ARBA00009437"/>
    </source>
</evidence>
<dbReference type="InterPro" id="IPR005119">
    <property type="entry name" value="LysR_subst-bd"/>
</dbReference>
<protein>
    <submittedName>
        <fullName evidence="6">DNA-binding transcriptional LysR family regulator</fullName>
    </submittedName>
</protein>
<proteinExistence type="inferred from homology"/>
<dbReference type="RefSeq" id="WP_183299427.1">
    <property type="nucleotide sequence ID" value="NZ_JACHWF010000003.1"/>
</dbReference>
<keyword evidence="3 6" id="KW-0238">DNA-binding</keyword>
<accession>A0A7W4YQV7</accession>
<evidence type="ECO:0000259" key="5">
    <source>
        <dbReference type="PROSITE" id="PS50931"/>
    </source>
</evidence>
<dbReference type="SUPFAM" id="SSF46785">
    <property type="entry name" value="Winged helix' DNA-binding domain"/>
    <property type="match status" value="1"/>
</dbReference>
<dbReference type="PROSITE" id="PS50931">
    <property type="entry name" value="HTH_LYSR"/>
    <property type="match status" value="1"/>
</dbReference>
<dbReference type="Gene3D" id="3.40.190.10">
    <property type="entry name" value="Periplasmic binding protein-like II"/>
    <property type="match status" value="2"/>
</dbReference>
<keyword evidence="7" id="KW-1185">Reference proteome</keyword>
<dbReference type="InterPro" id="IPR000847">
    <property type="entry name" value="LysR_HTH_N"/>
</dbReference>
<comment type="similarity">
    <text evidence="1">Belongs to the LysR transcriptional regulatory family.</text>
</comment>
<evidence type="ECO:0000256" key="4">
    <source>
        <dbReference type="ARBA" id="ARBA00023163"/>
    </source>
</evidence>
<evidence type="ECO:0000256" key="2">
    <source>
        <dbReference type="ARBA" id="ARBA00023015"/>
    </source>
</evidence>
<dbReference type="SUPFAM" id="SSF53850">
    <property type="entry name" value="Periplasmic binding protein-like II"/>
    <property type="match status" value="1"/>
</dbReference>
<dbReference type="Pfam" id="PF03466">
    <property type="entry name" value="LysR_substrate"/>
    <property type="match status" value="1"/>
</dbReference>
<organism evidence="6 7">
    <name type="scientific">Cupriavidus alkaliphilus</name>
    <dbReference type="NCBI Taxonomy" id="942866"/>
    <lineage>
        <taxon>Bacteria</taxon>
        <taxon>Pseudomonadati</taxon>
        <taxon>Pseudomonadota</taxon>
        <taxon>Betaproteobacteria</taxon>
        <taxon>Burkholderiales</taxon>
        <taxon>Burkholderiaceae</taxon>
        <taxon>Cupriavidus</taxon>
    </lineage>
</organism>
<dbReference type="PANTHER" id="PTHR30118:SF15">
    <property type="entry name" value="TRANSCRIPTIONAL REGULATORY PROTEIN"/>
    <property type="match status" value="1"/>
</dbReference>
<dbReference type="InterPro" id="IPR036390">
    <property type="entry name" value="WH_DNA-bd_sf"/>
</dbReference>
<dbReference type="InterPro" id="IPR036388">
    <property type="entry name" value="WH-like_DNA-bd_sf"/>
</dbReference>
<name>A0A7W4YQV7_9BURK</name>
<evidence type="ECO:0000313" key="7">
    <source>
        <dbReference type="Proteomes" id="UP000578036"/>
    </source>
</evidence>
<dbReference type="InterPro" id="IPR037402">
    <property type="entry name" value="YidZ_PBP2"/>
</dbReference>
<dbReference type="PANTHER" id="PTHR30118">
    <property type="entry name" value="HTH-TYPE TRANSCRIPTIONAL REGULATOR LEUO-RELATED"/>
    <property type="match status" value="1"/>
</dbReference>
<sequence>MKRIRAAMAGGGDAGERLHNVDLKSLQVFASLVKECNVTKAAVELNMTQSAVSHTLARLRDLFHDPLFVSMGRGLVPTARALELAEPLQRALDALETLVRPAEGFDAASFTGTFRIATSDYIGFILLPLLIQRLTAAAPGIDLDIRPLKPQDDLAALKDGTIDLVLWNEESAPPNFYVRELFSDRLKAMVRIGHPEIKGSLSLEQFCQGKHLRASSTYGAVKEAVNGLYGTLGIRAPTSLTMPHFLLAPLLVSQSDLIGLIAELTARRLGSAVPLQVLEPPVEVGGFTVSLVWHGRRHADPAHRWLRGEIAAVAEDIRRDQALAAASRTD</sequence>
<evidence type="ECO:0000313" key="6">
    <source>
        <dbReference type="EMBL" id="MBB3007963.1"/>
    </source>
</evidence>
<comment type="caution">
    <text evidence="6">The sequence shown here is derived from an EMBL/GenBank/DDBJ whole genome shotgun (WGS) entry which is preliminary data.</text>
</comment>
<dbReference type="EMBL" id="JACHWF010000003">
    <property type="protein sequence ID" value="MBB3007963.1"/>
    <property type="molecule type" value="Genomic_DNA"/>
</dbReference>
<dbReference type="AlphaFoldDB" id="A0A7W4YQV7"/>
<keyword evidence="4" id="KW-0804">Transcription</keyword>
<reference evidence="6 7" key="1">
    <citation type="submission" date="2020-08" db="EMBL/GenBank/DDBJ databases">
        <title>Genomic Encyclopedia of Type Strains, Phase IV (KMG-V): Genome sequencing to study the core and pangenomes of soil and plant-associated prokaryotes.</title>
        <authorList>
            <person name="Whitman W."/>
        </authorList>
    </citation>
    <scope>NUCLEOTIDE SEQUENCE [LARGE SCALE GENOMIC DNA]</scope>
    <source>
        <strain evidence="6 7">SLV-2362</strain>
    </source>
</reference>
<dbReference type="GO" id="GO:0003677">
    <property type="term" value="F:DNA binding"/>
    <property type="evidence" value="ECO:0007669"/>
    <property type="project" value="UniProtKB-KW"/>
</dbReference>
<feature type="domain" description="HTH lysR-type" evidence="5">
    <location>
        <begin position="21"/>
        <end position="78"/>
    </location>
</feature>
<dbReference type="Proteomes" id="UP000578036">
    <property type="component" value="Unassembled WGS sequence"/>
</dbReference>
<gene>
    <name evidence="6" type="ORF">FHX61_002616</name>
</gene>
<dbReference type="Pfam" id="PF00126">
    <property type="entry name" value="HTH_1"/>
    <property type="match status" value="1"/>
</dbReference>
<evidence type="ECO:0000256" key="3">
    <source>
        <dbReference type="ARBA" id="ARBA00023125"/>
    </source>
</evidence>
<keyword evidence="2" id="KW-0805">Transcription regulation</keyword>
<dbReference type="CDD" id="cd08417">
    <property type="entry name" value="PBP2_Nitroaromatics_like"/>
    <property type="match status" value="1"/>
</dbReference>